<accession>A0A3B1DP45</accession>
<name>A0A3B1DP45_9ZZZZ</name>
<evidence type="ECO:0000256" key="9">
    <source>
        <dbReference type="SAM" id="MobiDB-lite"/>
    </source>
</evidence>
<dbReference type="GO" id="GO:0005829">
    <property type="term" value="C:cytosol"/>
    <property type="evidence" value="ECO:0007669"/>
    <property type="project" value="TreeGrafter"/>
</dbReference>
<dbReference type="GO" id="GO:0000408">
    <property type="term" value="C:EKC/KEOPS complex"/>
    <property type="evidence" value="ECO:0007669"/>
    <property type="project" value="TreeGrafter"/>
</dbReference>
<protein>
    <recommendedName>
        <fullName evidence="2">non-specific serine/threonine protein kinase</fullName>
        <ecNumber evidence="2">2.7.11.1</ecNumber>
    </recommendedName>
</protein>
<comment type="similarity">
    <text evidence="1">Belongs to the protein kinase superfamily. BUD32 family.</text>
</comment>
<keyword evidence="5" id="KW-0418">Kinase</keyword>
<evidence type="ECO:0000256" key="2">
    <source>
        <dbReference type="ARBA" id="ARBA00012513"/>
    </source>
</evidence>
<dbReference type="AlphaFoldDB" id="A0A3B1DP45"/>
<gene>
    <name evidence="10" type="ORF">MNBD_PLANCTO02-1402</name>
</gene>
<dbReference type="GO" id="GO:0070525">
    <property type="term" value="P:tRNA threonylcarbamoyladenosine metabolic process"/>
    <property type="evidence" value="ECO:0007669"/>
    <property type="project" value="TreeGrafter"/>
</dbReference>
<keyword evidence="4" id="KW-0547">Nucleotide-binding</keyword>
<organism evidence="10">
    <name type="scientific">hydrothermal vent metagenome</name>
    <dbReference type="NCBI Taxonomy" id="652676"/>
    <lineage>
        <taxon>unclassified sequences</taxon>
        <taxon>metagenomes</taxon>
        <taxon>ecological metagenomes</taxon>
    </lineage>
</organism>
<dbReference type="PANTHER" id="PTHR12209">
    <property type="entry name" value="NON-SPECIFIC SERINE/THREONINE PROTEIN KINASE"/>
    <property type="match status" value="1"/>
</dbReference>
<keyword evidence="6" id="KW-0067">ATP-binding</keyword>
<feature type="compositionally biased region" description="Polar residues" evidence="9">
    <location>
        <begin position="1"/>
        <end position="18"/>
    </location>
</feature>
<comment type="catalytic activity">
    <reaction evidence="7">
        <text>L-threonyl-[protein] + ATP = O-phospho-L-threonyl-[protein] + ADP + H(+)</text>
        <dbReference type="Rhea" id="RHEA:46608"/>
        <dbReference type="Rhea" id="RHEA-COMP:11060"/>
        <dbReference type="Rhea" id="RHEA-COMP:11605"/>
        <dbReference type="ChEBI" id="CHEBI:15378"/>
        <dbReference type="ChEBI" id="CHEBI:30013"/>
        <dbReference type="ChEBI" id="CHEBI:30616"/>
        <dbReference type="ChEBI" id="CHEBI:61977"/>
        <dbReference type="ChEBI" id="CHEBI:456216"/>
        <dbReference type="EC" id="2.7.11.1"/>
    </reaction>
</comment>
<dbReference type="SUPFAM" id="SSF56112">
    <property type="entry name" value="Protein kinase-like (PK-like)"/>
    <property type="match status" value="1"/>
</dbReference>
<feature type="region of interest" description="Disordered" evidence="9">
    <location>
        <begin position="1"/>
        <end position="20"/>
    </location>
</feature>
<evidence type="ECO:0000256" key="6">
    <source>
        <dbReference type="ARBA" id="ARBA00022840"/>
    </source>
</evidence>
<dbReference type="EC" id="2.7.11.1" evidence="2"/>
<dbReference type="GO" id="GO:0005524">
    <property type="term" value="F:ATP binding"/>
    <property type="evidence" value="ECO:0007669"/>
    <property type="project" value="UniProtKB-KW"/>
</dbReference>
<sequence length="528" mass="60959">MSSAIPLTSSPLSPQGQKPASVEMVSFHHDKTHWQVKENFIDELLKPAGLKMTQWNRNGQLEIIKNGPHRTVYHLKLLSGGYFLKHFKADDKKTKLRQLVTSCRAELEYRAVQRVAELGIPTFETVAIGKQYQFTNWGVTDNYLVSKEITNVISVQDYVNNTGHAIPAIVRHQLATKLGDIVGTLHNGGLLHRDLHSDNLLMKITDDQQLHLWLIDLHAVSFVKKISIQQIEKNLSLLIPSFFRHLTKSDFLRFFCSYWKKLHENSLTISQTVTHVSCSKKEFFSRLIKSFRKTALEIFVKQDKKWSRGNRRLIIANNDNTECRGLANIGKERLIFLRDNPSEIRVTAFQEIFDTKEIVIRKEKNENFSARNAWEMGHAFLRRGFKTPRPIMFVVHQNENYFVTEDVTDLPTLSEKLQKAPSSERNTISRQLASSFAQLHTFGYNTSFSLNDLRVGGSSERTEIWFCNLDCVTHSSQPTAIEIVASFRQLYQNLVTSKLISYSETLRFLKQYTSHHSSIHWKQFFKVS</sequence>
<dbReference type="EMBL" id="UOGL01000468">
    <property type="protein sequence ID" value="VAX40631.1"/>
    <property type="molecule type" value="Genomic_DNA"/>
</dbReference>
<dbReference type="PANTHER" id="PTHR12209:SF0">
    <property type="entry name" value="EKC_KEOPS COMPLEX SUBUNIT TP53RK"/>
    <property type="match status" value="1"/>
</dbReference>
<evidence type="ECO:0000256" key="1">
    <source>
        <dbReference type="ARBA" id="ARBA00010630"/>
    </source>
</evidence>
<reference evidence="10" key="1">
    <citation type="submission" date="2018-06" db="EMBL/GenBank/DDBJ databases">
        <authorList>
            <person name="Zhirakovskaya E."/>
        </authorList>
    </citation>
    <scope>NUCLEOTIDE SEQUENCE</scope>
</reference>
<evidence type="ECO:0000256" key="5">
    <source>
        <dbReference type="ARBA" id="ARBA00022777"/>
    </source>
</evidence>
<keyword evidence="3" id="KW-0808">Transferase</keyword>
<evidence type="ECO:0000256" key="8">
    <source>
        <dbReference type="ARBA" id="ARBA00048679"/>
    </source>
</evidence>
<dbReference type="Pfam" id="PF06293">
    <property type="entry name" value="Kdo"/>
    <property type="match status" value="1"/>
</dbReference>
<comment type="catalytic activity">
    <reaction evidence="8">
        <text>L-seryl-[protein] + ATP = O-phospho-L-seryl-[protein] + ADP + H(+)</text>
        <dbReference type="Rhea" id="RHEA:17989"/>
        <dbReference type="Rhea" id="RHEA-COMP:9863"/>
        <dbReference type="Rhea" id="RHEA-COMP:11604"/>
        <dbReference type="ChEBI" id="CHEBI:15378"/>
        <dbReference type="ChEBI" id="CHEBI:29999"/>
        <dbReference type="ChEBI" id="CHEBI:30616"/>
        <dbReference type="ChEBI" id="CHEBI:83421"/>
        <dbReference type="ChEBI" id="CHEBI:456216"/>
        <dbReference type="EC" id="2.7.11.1"/>
    </reaction>
</comment>
<dbReference type="GO" id="GO:0004674">
    <property type="term" value="F:protein serine/threonine kinase activity"/>
    <property type="evidence" value="ECO:0007669"/>
    <property type="project" value="UniProtKB-EC"/>
</dbReference>
<proteinExistence type="inferred from homology"/>
<dbReference type="GO" id="GO:0005634">
    <property type="term" value="C:nucleus"/>
    <property type="evidence" value="ECO:0007669"/>
    <property type="project" value="TreeGrafter"/>
</dbReference>
<evidence type="ECO:0000256" key="4">
    <source>
        <dbReference type="ARBA" id="ARBA00022741"/>
    </source>
</evidence>
<evidence type="ECO:0000256" key="7">
    <source>
        <dbReference type="ARBA" id="ARBA00047899"/>
    </source>
</evidence>
<dbReference type="InterPro" id="IPR011009">
    <property type="entry name" value="Kinase-like_dom_sf"/>
</dbReference>
<evidence type="ECO:0000313" key="10">
    <source>
        <dbReference type="EMBL" id="VAX40631.1"/>
    </source>
</evidence>
<evidence type="ECO:0000256" key="3">
    <source>
        <dbReference type="ARBA" id="ARBA00022679"/>
    </source>
</evidence>
<dbReference type="Gene3D" id="1.10.510.10">
    <property type="entry name" value="Transferase(Phosphotransferase) domain 1"/>
    <property type="match status" value="1"/>
</dbReference>